<sequence length="208" mass="23299">MFLPFLRSVRSLLPSCSLDIRRRQVQKLFGQTGRKLKGIHKADRVQDAEKRTGRGSAAKTERNGAATAIGPRHVHFVALSRRAHSIETKEWTQWRGSRLRGLEATKVWGSRENAALTHLGRGRGKPAFRAKRRRTEMKSEAQDLLLLSVVPTFWTPSPRSIPNNRRGLTSEESDPDQKNGTCDEAVAAGDLESWDGFESSLLSEGKRT</sequence>
<evidence type="ECO:0000256" key="1">
    <source>
        <dbReference type="SAM" id="MobiDB-lite"/>
    </source>
</evidence>
<dbReference type="EMBL" id="CAJFDI010000001">
    <property type="protein sequence ID" value="CAD5208944.1"/>
    <property type="molecule type" value="Genomic_DNA"/>
</dbReference>
<evidence type="ECO:0000313" key="4">
    <source>
        <dbReference type="Proteomes" id="UP000659654"/>
    </source>
</evidence>
<dbReference type="EMBL" id="CAJFCV020000001">
    <property type="protein sequence ID" value="CAG9083478.1"/>
    <property type="molecule type" value="Genomic_DNA"/>
</dbReference>
<evidence type="ECO:0000313" key="2">
    <source>
        <dbReference type="EMBL" id="CAD5208944.1"/>
    </source>
</evidence>
<reference evidence="2" key="2">
    <citation type="submission" date="2020-09" db="EMBL/GenBank/DDBJ databases">
        <authorList>
            <person name="Kikuchi T."/>
        </authorList>
    </citation>
    <scope>NUCLEOTIDE SEQUENCE</scope>
    <source>
        <strain evidence="2">Ka4C1</strain>
    </source>
</reference>
<organism evidence="3 5">
    <name type="scientific">Bursaphelenchus xylophilus</name>
    <name type="common">Pinewood nematode worm</name>
    <name type="synonym">Aphelenchoides xylophilus</name>
    <dbReference type="NCBI Taxonomy" id="6326"/>
    <lineage>
        <taxon>Eukaryota</taxon>
        <taxon>Metazoa</taxon>
        <taxon>Ecdysozoa</taxon>
        <taxon>Nematoda</taxon>
        <taxon>Chromadorea</taxon>
        <taxon>Rhabditida</taxon>
        <taxon>Tylenchina</taxon>
        <taxon>Tylenchomorpha</taxon>
        <taxon>Aphelenchoidea</taxon>
        <taxon>Aphelenchoididae</taxon>
        <taxon>Bursaphelenchus</taxon>
    </lineage>
</organism>
<feature type="region of interest" description="Disordered" evidence="1">
    <location>
        <begin position="39"/>
        <end position="63"/>
    </location>
</feature>
<dbReference type="Proteomes" id="UP000095284">
    <property type="component" value="Unplaced"/>
</dbReference>
<dbReference type="WBParaSite" id="BXY_0142900.1">
    <property type="protein sequence ID" value="BXY_0142900.1"/>
    <property type="gene ID" value="BXY_0142900"/>
</dbReference>
<accession>A0A1I7RL44</accession>
<evidence type="ECO:0000313" key="5">
    <source>
        <dbReference type="WBParaSite" id="BXY_0142900.1"/>
    </source>
</evidence>
<name>A0A1I7RL44_BURXY</name>
<feature type="compositionally biased region" description="Polar residues" evidence="1">
    <location>
        <begin position="156"/>
        <end position="167"/>
    </location>
</feature>
<reference evidence="5" key="1">
    <citation type="submission" date="2016-11" db="UniProtKB">
        <authorList>
            <consortium name="WormBaseParasite"/>
        </authorList>
    </citation>
    <scope>IDENTIFICATION</scope>
</reference>
<gene>
    <name evidence="2" type="ORF">BXYJ_LOCUS1180</name>
</gene>
<proteinExistence type="predicted"/>
<dbReference type="AlphaFoldDB" id="A0A1I7RL44"/>
<evidence type="ECO:0000313" key="3">
    <source>
        <dbReference type="Proteomes" id="UP000095284"/>
    </source>
</evidence>
<dbReference type="Proteomes" id="UP000659654">
    <property type="component" value="Unassembled WGS sequence"/>
</dbReference>
<feature type="region of interest" description="Disordered" evidence="1">
    <location>
        <begin position="156"/>
        <end position="208"/>
    </location>
</feature>
<keyword evidence="4" id="KW-1185">Reference proteome</keyword>
<protein>
    <submittedName>
        <fullName evidence="2">(pine wood nematode) hypothetical protein</fullName>
    </submittedName>
</protein>
<feature type="compositionally biased region" description="Basic and acidic residues" evidence="1">
    <location>
        <begin position="40"/>
        <end position="52"/>
    </location>
</feature>
<dbReference type="Proteomes" id="UP000582659">
    <property type="component" value="Unassembled WGS sequence"/>
</dbReference>